<evidence type="ECO:0000313" key="10">
    <source>
        <dbReference type="Proteomes" id="UP000046393"/>
    </source>
</evidence>
<feature type="transmembrane region" description="Helical" evidence="8">
    <location>
        <begin position="122"/>
        <end position="142"/>
    </location>
</feature>
<evidence type="ECO:0000256" key="8">
    <source>
        <dbReference type="SAM" id="Phobius"/>
    </source>
</evidence>
<evidence type="ECO:0000256" key="7">
    <source>
        <dbReference type="ARBA" id="ARBA00023315"/>
    </source>
</evidence>
<organism evidence="10 11">
    <name type="scientific">Syphacia muris</name>
    <dbReference type="NCBI Taxonomy" id="451379"/>
    <lineage>
        <taxon>Eukaryota</taxon>
        <taxon>Metazoa</taxon>
        <taxon>Ecdysozoa</taxon>
        <taxon>Nematoda</taxon>
        <taxon>Chromadorea</taxon>
        <taxon>Rhabditida</taxon>
        <taxon>Spirurina</taxon>
        <taxon>Oxyuridomorpha</taxon>
        <taxon>Oxyuroidea</taxon>
        <taxon>Oxyuridae</taxon>
        <taxon>Syphacia</taxon>
    </lineage>
</organism>
<name>A0A0N5AR58_9BILA</name>
<sequence length="633" mass="71980">MAAPRTRSAGEQILFNIQNTIYSLNNKLEKDVREHLKAVYGTLCVGLLAAAFGAGLHLLTDYFRANFLLSLAPVGLMIALSTTPCTPENERKRFYYFLGFTCLSGISTGPLIEQAISVDPSLIMTAFLATSVVFGCFTLAALHAPSTKYLHLGGVLFSAMSLVLITVLFSRSAFIDFACLWISFGINCALILYDTQMICEKRRRGDTDYIWHTIDLFLDFINLFRHILALLKDKEFRIVCICCNINVMNMSNNFRMLASVYAVNELRSLFPASFLTLSWVPFAGMSLGLNAVKVFLSKKIFLRLDNYMYSAYLRTCLFVFENVSAVQINFYGDYKDLISKRESAIILSNHQSDTDWAAILMLASRQQDGEHMLRVMVKDVIHFTPLFGWYIYQHGFIYVRRFKNFVLSPVIRQLKYLANLGEPFWLLIFPEGTRFSPKKYSVIKSSQDYCRKNGYSPFNSVLFPKVNGFALALNELKGSLDAVYDITIAYGQASDPKRLRKAPNMLEFVCGSGPRRSLHFHIRRFSVSEIPQDKDAIKTWLADRYSAKDKLLFIYVLQNYLRILEQFYSEGDMPDLVEKSASLSPLCKTLPAASLYAASLIAAFLFPIPRKFFVATVISSPFLILWLRIRNAY</sequence>
<dbReference type="GO" id="GO:0005739">
    <property type="term" value="C:mitochondrion"/>
    <property type="evidence" value="ECO:0007669"/>
    <property type="project" value="TreeGrafter"/>
</dbReference>
<evidence type="ECO:0000256" key="5">
    <source>
        <dbReference type="ARBA" id="ARBA00022989"/>
    </source>
</evidence>
<evidence type="ECO:0000256" key="1">
    <source>
        <dbReference type="ARBA" id="ARBA00004141"/>
    </source>
</evidence>
<dbReference type="Pfam" id="PF16076">
    <property type="entry name" value="Acyltransf_C"/>
    <property type="match status" value="1"/>
</dbReference>
<evidence type="ECO:0000256" key="6">
    <source>
        <dbReference type="ARBA" id="ARBA00023136"/>
    </source>
</evidence>
<evidence type="ECO:0000256" key="4">
    <source>
        <dbReference type="ARBA" id="ARBA00022692"/>
    </source>
</evidence>
<dbReference type="STRING" id="451379.A0A0N5AR58"/>
<feature type="transmembrane region" description="Helical" evidence="8">
    <location>
        <begin position="174"/>
        <end position="193"/>
    </location>
</feature>
<proteinExistence type="inferred from homology"/>
<dbReference type="InterPro" id="IPR006214">
    <property type="entry name" value="Bax_inhibitor_1-related"/>
</dbReference>
<feature type="transmembrane region" description="Helical" evidence="8">
    <location>
        <begin position="65"/>
        <end position="82"/>
    </location>
</feature>
<reference evidence="11" key="1">
    <citation type="submission" date="2017-02" db="UniProtKB">
        <authorList>
            <consortium name="WormBaseParasite"/>
        </authorList>
    </citation>
    <scope>IDENTIFICATION</scope>
</reference>
<dbReference type="GO" id="GO:0016020">
    <property type="term" value="C:membrane"/>
    <property type="evidence" value="ECO:0007669"/>
    <property type="project" value="UniProtKB-SubCell"/>
</dbReference>
<dbReference type="Pfam" id="PF01027">
    <property type="entry name" value="Bax1-I"/>
    <property type="match status" value="1"/>
</dbReference>
<evidence type="ECO:0000313" key="11">
    <source>
        <dbReference type="WBParaSite" id="SMUV_0000719101-mRNA-1"/>
    </source>
</evidence>
<dbReference type="InterPro" id="IPR032098">
    <property type="entry name" value="Acyltransf_C"/>
</dbReference>
<evidence type="ECO:0000256" key="3">
    <source>
        <dbReference type="ARBA" id="ARBA00022679"/>
    </source>
</evidence>
<accession>A0A0N5AR58</accession>
<dbReference type="Proteomes" id="UP000046393">
    <property type="component" value="Unplaced"/>
</dbReference>
<keyword evidence="10" id="KW-1185">Reference proteome</keyword>
<dbReference type="CDD" id="cd10430">
    <property type="entry name" value="BI-1"/>
    <property type="match status" value="1"/>
</dbReference>
<dbReference type="InterPro" id="IPR002123">
    <property type="entry name" value="Plipid/glycerol_acylTrfase"/>
</dbReference>
<feature type="transmembrane region" description="Helical" evidence="8">
    <location>
        <begin position="149"/>
        <end position="168"/>
    </location>
</feature>
<feature type="domain" description="Phospholipid/glycerol acyltransferase" evidence="9">
    <location>
        <begin position="344"/>
        <end position="455"/>
    </location>
</feature>
<dbReference type="AlphaFoldDB" id="A0A0N5AR58"/>
<feature type="transmembrane region" description="Helical" evidence="8">
    <location>
        <begin position="94"/>
        <end position="116"/>
    </location>
</feature>
<keyword evidence="6 8" id="KW-0472">Membrane</keyword>
<dbReference type="SMART" id="SM00563">
    <property type="entry name" value="PlsC"/>
    <property type="match status" value="1"/>
</dbReference>
<dbReference type="Pfam" id="PF01553">
    <property type="entry name" value="Acyltransferase"/>
    <property type="match status" value="1"/>
</dbReference>
<protein>
    <submittedName>
        <fullName evidence="11">PlsC domain-containing protein</fullName>
    </submittedName>
</protein>
<keyword evidence="3" id="KW-0808">Transferase</keyword>
<dbReference type="SUPFAM" id="SSF69593">
    <property type="entry name" value="Glycerol-3-phosphate (1)-acyltransferase"/>
    <property type="match status" value="1"/>
</dbReference>
<dbReference type="GO" id="GO:0036149">
    <property type="term" value="P:phosphatidylinositol acyl-chain remodeling"/>
    <property type="evidence" value="ECO:0007669"/>
    <property type="project" value="TreeGrafter"/>
</dbReference>
<keyword evidence="5 8" id="KW-1133">Transmembrane helix</keyword>
<comment type="similarity">
    <text evidence="2">Belongs to the 1-acyl-sn-glycerol-3-phosphate acyltransferase family.</text>
</comment>
<keyword evidence="4 8" id="KW-0812">Transmembrane</keyword>
<keyword evidence="7" id="KW-0012">Acyltransferase</keyword>
<evidence type="ECO:0000259" key="9">
    <source>
        <dbReference type="SMART" id="SM00563"/>
    </source>
</evidence>
<comment type="subcellular location">
    <subcellularLocation>
        <location evidence="1">Membrane</location>
        <topology evidence="1">Multi-pass membrane protein</topology>
    </subcellularLocation>
</comment>
<dbReference type="PANTHER" id="PTHR10983:SF73">
    <property type="entry name" value="1-ACYL-SN-GLYCEROL-3-PHOSPHATE ACYLTRANSFERASE EPSILON"/>
    <property type="match status" value="1"/>
</dbReference>
<dbReference type="GO" id="GO:0005783">
    <property type="term" value="C:endoplasmic reticulum"/>
    <property type="evidence" value="ECO:0007669"/>
    <property type="project" value="TreeGrafter"/>
</dbReference>
<feature type="transmembrane region" description="Helical" evidence="8">
    <location>
        <begin position="38"/>
        <end position="59"/>
    </location>
</feature>
<dbReference type="GO" id="GO:0016746">
    <property type="term" value="F:acyltransferase activity"/>
    <property type="evidence" value="ECO:0007669"/>
    <property type="project" value="UniProtKB-KW"/>
</dbReference>
<evidence type="ECO:0000256" key="2">
    <source>
        <dbReference type="ARBA" id="ARBA00008655"/>
    </source>
</evidence>
<dbReference type="WBParaSite" id="SMUV_0000719101-mRNA-1">
    <property type="protein sequence ID" value="SMUV_0000719101-mRNA-1"/>
    <property type="gene ID" value="SMUV_0000719101"/>
</dbReference>
<feature type="transmembrane region" description="Helical" evidence="8">
    <location>
        <begin position="612"/>
        <end position="629"/>
    </location>
</feature>
<dbReference type="PANTHER" id="PTHR10983">
    <property type="entry name" value="1-ACYLGLYCEROL-3-PHOSPHATE ACYLTRANSFERASE-RELATED"/>
    <property type="match status" value="1"/>
</dbReference>
<feature type="transmembrane region" description="Helical" evidence="8">
    <location>
        <begin position="269"/>
        <end position="291"/>
    </location>
</feature>
<dbReference type="CDD" id="cd07990">
    <property type="entry name" value="LPLAT_LCLAT1-like"/>
    <property type="match status" value="1"/>
</dbReference>